<dbReference type="InterPro" id="IPR045187">
    <property type="entry name" value="CcO_II"/>
</dbReference>
<sequence length="377" mass="41029">MYRTRNLLLAAAGAFALSGCQYDVLSPAGWVGDQQRDLLIISVLLMLIVILPVLFMSVYFPLKYRADREDTSDYDPEFEHSNKLEAVVWGVPILIIVALGYYTYVYTHRLDPYRPLDHLEAGAPVEIQAVSLDWKWLFIYPEQGIASVNELVVPAGRPINFSLSSSTVMNTLSIPALGGMVYSMAGMETKLHLIADEEGVYPGRSAHYSGPGFAGMVFDTTATSDEEFDAWVEGIRAEAGPLNRETYLALEEPSMNVPVSHYGSVEDGLFGRIVEMCVEDGKVCMGHMMMVDHNGGGGLEGVGNAAAYSYDRARTIDGFGNRIELPPMESHGGGHGSDHEALNGTEAPNALAYVLAMDPNALCSPFGTQTEKETNGI</sequence>
<evidence type="ECO:0000313" key="19">
    <source>
        <dbReference type="Proteomes" id="UP000006230"/>
    </source>
</evidence>
<gene>
    <name evidence="18" type="ORF">R2601_13049</name>
</gene>
<keyword evidence="5" id="KW-0679">Respiratory chain</keyword>
<evidence type="ECO:0000256" key="11">
    <source>
        <dbReference type="ARBA" id="ARBA00023136"/>
    </source>
</evidence>
<evidence type="ECO:0000256" key="7">
    <source>
        <dbReference type="ARBA" id="ARBA00022729"/>
    </source>
</evidence>
<dbReference type="GO" id="GO:0016682">
    <property type="term" value="F:oxidoreductase activity, acting on diphenols and related substances as donors, oxygen as acceptor"/>
    <property type="evidence" value="ECO:0007669"/>
    <property type="project" value="InterPro"/>
</dbReference>
<dbReference type="AlphaFoldDB" id="Q0FH64"/>
<dbReference type="InterPro" id="IPR010514">
    <property type="entry name" value="COX_ARM"/>
</dbReference>
<evidence type="ECO:0000256" key="15">
    <source>
        <dbReference type="SAM" id="Phobius"/>
    </source>
</evidence>
<feature type="transmembrane region" description="Helical" evidence="15">
    <location>
        <begin position="38"/>
        <end position="60"/>
    </location>
</feature>
<dbReference type="InterPro" id="IPR036257">
    <property type="entry name" value="Cyt_c_oxidase_su2_TM_sf"/>
</dbReference>
<evidence type="ECO:0000256" key="3">
    <source>
        <dbReference type="ARBA" id="ARBA00022448"/>
    </source>
</evidence>
<dbReference type="InterPro" id="IPR008972">
    <property type="entry name" value="Cupredoxin"/>
</dbReference>
<dbReference type="PROSITE" id="PS51257">
    <property type="entry name" value="PROKAR_LIPOPROTEIN"/>
    <property type="match status" value="1"/>
</dbReference>
<dbReference type="InterPro" id="IPR034227">
    <property type="entry name" value="CuRO_UO_II"/>
</dbReference>
<keyword evidence="6 15" id="KW-0812">Transmembrane</keyword>
<dbReference type="GO" id="GO:0009486">
    <property type="term" value="F:cytochrome bo3 ubiquinol oxidase activity"/>
    <property type="evidence" value="ECO:0007669"/>
    <property type="project" value="InterPro"/>
</dbReference>
<proteinExistence type="inferred from homology"/>
<keyword evidence="3" id="KW-0813">Transport</keyword>
<dbReference type="PROSITE" id="PS50857">
    <property type="entry name" value="COX2_CUA"/>
    <property type="match status" value="1"/>
</dbReference>
<evidence type="ECO:0000256" key="5">
    <source>
        <dbReference type="ARBA" id="ARBA00022660"/>
    </source>
</evidence>
<comment type="similarity">
    <text evidence="2">Belongs to the cytochrome c oxidase subunit 2 family.</text>
</comment>
<evidence type="ECO:0000256" key="14">
    <source>
        <dbReference type="ARBA" id="ARBA00030198"/>
    </source>
</evidence>
<dbReference type="eggNOG" id="COG1622">
    <property type="taxonomic scope" value="Bacteria"/>
</dbReference>
<evidence type="ECO:0000256" key="12">
    <source>
        <dbReference type="ARBA" id="ARBA00023139"/>
    </source>
</evidence>
<dbReference type="InterPro" id="IPR011759">
    <property type="entry name" value="Cyt_c_oxidase_su2_TM_dom"/>
</dbReference>
<dbReference type="PANTHER" id="PTHR22888">
    <property type="entry name" value="CYTOCHROME C OXIDASE, SUBUNIT II"/>
    <property type="match status" value="1"/>
</dbReference>
<dbReference type="Gene3D" id="1.10.287.90">
    <property type="match status" value="1"/>
</dbReference>
<dbReference type="SUPFAM" id="SSF49503">
    <property type="entry name" value="Cupredoxins"/>
    <property type="match status" value="1"/>
</dbReference>
<accession>Q0FH64</accession>
<keyword evidence="12" id="KW-0564">Palmitate</keyword>
<dbReference type="InterPro" id="IPR006333">
    <property type="entry name" value="Cyt_o_ubiquinol_oxidase_su2"/>
</dbReference>
<dbReference type="HOGENOM" id="CLU_036876_6_1_5"/>
<evidence type="ECO:0000256" key="10">
    <source>
        <dbReference type="ARBA" id="ARBA00023002"/>
    </source>
</evidence>
<evidence type="ECO:0000259" key="17">
    <source>
        <dbReference type="PROSITE" id="PS50999"/>
    </source>
</evidence>
<feature type="domain" description="Cytochrome oxidase subunit II copper A binding" evidence="16">
    <location>
        <begin position="122"/>
        <end position="234"/>
    </location>
</feature>
<comment type="subcellular location">
    <subcellularLocation>
        <location evidence="1">Cell membrane</location>
        <topology evidence="1">Multi-pass membrane protein</topology>
    </subcellularLocation>
</comment>
<feature type="transmembrane region" description="Helical" evidence="15">
    <location>
        <begin position="86"/>
        <end position="104"/>
    </location>
</feature>
<dbReference type="Gene3D" id="2.60.40.420">
    <property type="entry name" value="Cupredoxins - blue copper proteins"/>
    <property type="match status" value="1"/>
</dbReference>
<evidence type="ECO:0000256" key="8">
    <source>
        <dbReference type="ARBA" id="ARBA00022982"/>
    </source>
</evidence>
<keyword evidence="8" id="KW-0249">Electron transport</keyword>
<dbReference type="PANTHER" id="PTHR22888:SF18">
    <property type="entry name" value="CYTOCHROME BO(3) UBIQUINOL OXIDASE SUBUNIT 2"/>
    <property type="match status" value="1"/>
</dbReference>
<keyword evidence="10" id="KW-0560">Oxidoreductase</keyword>
<dbReference type="GO" id="GO:0005886">
    <property type="term" value="C:plasma membrane"/>
    <property type="evidence" value="ECO:0007669"/>
    <property type="project" value="UniProtKB-SubCell"/>
</dbReference>
<comment type="caution">
    <text evidence="18">The sequence shown here is derived from an EMBL/GenBank/DDBJ whole genome shotgun (WGS) entry which is preliminary data.</text>
</comment>
<evidence type="ECO:0000256" key="1">
    <source>
        <dbReference type="ARBA" id="ARBA00004651"/>
    </source>
</evidence>
<dbReference type="PROSITE" id="PS50999">
    <property type="entry name" value="COX2_TM"/>
    <property type="match status" value="1"/>
</dbReference>
<dbReference type="SUPFAM" id="SSF81464">
    <property type="entry name" value="Cytochrome c oxidase subunit II-like, transmembrane region"/>
    <property type="match status" value="1"/>
</dbReference>
<dbReference type="NCBIfam" id="TIGR01433">
    <property type="entry name" value="CyoA"/>
    <property type="match status" value="1"/>
</dbReference>
<evidence type="ECO:0000256" key="2">
    <source>
        <dbReference type="ARBA" id="ARBA00007866"/>
    </source>
</evidence>
<organism evidence="18 19">
    <name type="scientific">Salipiger bermudensis (strain DSM 26914 / JCM 13377 / KCTC 12554 / HTCC2601)</name>
    <name type="common">Pelagibaca bermudensis</name>
    <dbReference type="NCBI Taxonomy" id="314265"/>
    <lineage>
        <taxon>Bacteria</taxon>
        <taxon>Pseudomonadati</taxon>
        <taxon>Pseudomonadota</taxon>
        <taxon>Alphaproteobacteria</taxon>
        <taxon>Rhodobacterales</taxon>
        <taxon>Roseobacteraceae</taxon>
        <taxon>Salipiger</taxon>
    </lineage>
</organism>
<dbReference type="GO" id="GO:0005507">
    <property type="term" value="F:copper ion binding"/>
    <property type="evidence" value="ECO:0007669"/>
    <property type="project" value="InterPro"/>
</dbReference>
<evidence type="ECO:0000259" key="16">
    <source>
        <dbReference type="PROSITE" id="PS50857"/>
    </source>
</evidence>
<keyword evidence="19" id="KW-1185">Reference proteome</keyword>
<evidence type="ECO:0000256" key="6">
    <source>
        <dbReference type="ARBA" id="ARBA00022692"/>
    </source>
</evidence>
<keyword evidence="4" id="KW-1003">Cell membrane</keyword>
<dbReference type="Pfam" id="PF06481">
    <property type="entry name" value="COX_ARM"/>
    <property type="match status" value="1"/>
</dbReference>
<name>Q0FH64_SALBH</name>
<dbReference type="Pfam" id="PF00116">
    <property type="entry name" value="COX2"/>
    <property type="match status" value="1"/>
</dbReference>
<dbReference type="STRING" id="314265.R2601_13049"/>
<dbReference type="EMBL" id="AATQ01000081">
    <property type="protein sequence ID" value="EAU43532.1"/>
    <property type="molecule type" value="Genomic_DNA"/>
</dbReference>
<feature type="domain" description="Cytochrome oxidase subunit II transmembrane region profile" evidence="17">
    <location>
        <begin position="16"/>
        <end position="114"/>
    </location>
</feature>
<protein>
    <recommendedName>
        <fullName evidence="14">Ubiquinol oxidase polypeptide II</fullName>
    </recommendedName>
</protein>
<dbReference type="CDD" id="cd04212">
    <property type="entry name" value="CuRO_UO_II"/>
    <property type="match status" value="1"/>
</dbReference>
<keyword evidence="9 15" id="KW-1133">Transmembrane helix</keyword>
<dbReference type="RefSeq" id="WP_007794710.1">
    <property type="nucleotide sequence ID" value="NZ_DS022276.1"/>
</dbReference>
<keyword evidence="11 15" id="KW-0472">Membrane</keyword>
<dbReference type="GO" id="GO:0042773">
    <property type="term" value="P:ATP synthesis coupled electron transport"/>
    <property type="evidence" value="ECO:0007669"/>
    <property type="project" value="TreeGrafter"/>
</dbReference>
<dbReference type="GO" id="GO:0004129">
    <property type="term" value="F:cytochrome-c oxidase activity"/>
    <property type="evidence" value="ECO:0007669"/>
    <property type="project" value="InterPro"/>
</dbReference>
<evidence type="ECO:0000313" key="18">
    <source>
        <dbReference type="EMBL" id="EAU43532.1"/>
    </source>
</evidence>
<evidence type="ECO:0000256" key="9">
    <source>
        <dbReference type="ARBA" id="ARBA00022989"/>
    </source>
</evidence>
<dbReference type="InterPro" id="IPR002429">
    <property type="entry name" value="CcO_II-like_C"/>
</dbReference>
<evidence type="ECO:0000256" key="4">
    <source>
        <dbReference type="ARBA" id="ARBA00022475"/>
    </source>
</evidence>
<keyword evidence="7" id="KW-0732">Signal</keyword>
<keyword evidence="13" id="KW-0449">Lipoprotein</keyword>
<dbReference type="Proteomes" id="UP000006230">
    <property type="component" value="Unassembled WGS sequence"/>
</dbReference>
<evidence type="ECO:0000256" key="13">
    <source>
        <dbReference type="ARBA" id="ARBA00023288"/>
    </source>
</evidence>
<reference evidence="18 19" key="1">
    <citation type="journal article" date="2010" name="J. Bacteriol.">
        <title>Genome sequences of Pelagibaca bermudensis HTCC2601T and Maritimibacter alkaliphilus HTCC2654T, the type strains of two marine Roseobacter genera.</title>
        <authorList>
            <person name="Thrash J.C."/>
            <person name="Cho J.C."/>
            <person name="Ferriera S."/>
            <person name="Johnson J."/>
            <person name="Vergin K.L."/>
            <person name="Giovannoni S.J."/>
        </authorList>
    </citation>
    <scope>NUCLEOTIDE SEQUENCE [LARGE SCALE GENOMIC DNA]</scope>
    <source>
        <strain evidence="19">DSM 26914 / JCM 13377 / KCTC 12554 / HTCC2601</strain>
    </source>
</reference>